<evidence type="ECO:0000259" key="3">
    <source>
        <dbReference type="Pfam" id="PF07486"/>
    </source>
</evidence>
<dbReference type="Proteomes" id="UP000693672">
    <property type="component" value="Unassembled WGS sequence"/>
</dbReference>
<dbReference type="AlphaFoldDB" id="A0A916JRY9"/>
<evidence type="ECO:0000259" key="2">
    <source>
        <dbReference type="Pfam" id="PF01471"/>
    </source>
</evidence>
<dbReference type="EMBL" id="CAJVAS010000001">
    <property type="protein sequence ID" value="CAG7595099.1"/>
    <property type="molecule type" value="Genomic_DNA"/>
</dbReference>
<reference evidence="4" key="1">
    <citation type="submission" date="2021-06" db="EMBL/GenBank/DDBJ databases">
        <authorList>
            <person name="Criscuolo A."/>
        </authorList>
    </citation>
    <scope>NUCLEOTIDE SEQUENCE</scope>
    <source>
        <strain evidence="4">CIP111600</strain>
    </source>
</reference>
<dbReference type="RefSeq" id="WP_246627226.1">
    <property type="nucleotide sequence ID" value="NZ_CAJVAS010000001.1"/>
</dbReference>
<feature type="signal peptide" evidence="1">
    <location>
        <begin position="1"/>
        <end position="20"/>
    </location>
</feature>
<dbReference type="InterPro" id="IPR011105">
    <property type="entry name" value="Cell_wall_hydrolase_SleB"/>
</dbReference>
<feature type="domain" description="Peptidoglycan binding-like" evidence="2">
    <location>
        <begin position="35"/>
        <end position="89"/>
    </location>
</feature>
<dbReference type="Pfam" id="PF07486">
    <property type="entry name" value="Hydrolase_2"/>
    <property type="match status" value="1"/>
</dbReference>
<dbReference type="Pfam" id="PF01471">
    <property type="entry name" value="PG_binding_1"/>
    <property type="match status" value="1"/>
</dbReference>
<name>A0A916JRY9_9BACL</name>
<feature type="domain" description="Cell wall hydrolase SleB" evidence="3">
    <location>
        <begin position="114"/>
        <end position="211"/>
    </location>
</feature>
<sequence>MNKAAIVLSLFAGIAGTVSAIETASAEPMKKGARNEHVLDLQERLTALGYLKNGTTGYYGSMTTEAVRQFQTARKLPSDGVADEATVSSLKQAAAPTETALDHLARIIYAEARGESFDGQVAIGAVVLNRVQSTIFPDTIEEVILQPGQFSAVKDGQFELSPSEDAYTAAKKALNGSDPTNGALYYYNPKTAKASWSKARTPIAKIGNHVFTR</sequence>
<dbReference type="InterPro" id="IPR002477">
    <property type="entry name" value="Peptidoglycan-bd-like"/>
</dbReference>
<protein>
    <submittedName>
        <fullName evidence="4">Spore cortex-lytic enzyme</fullName>
    </submittedName>
</protein>
<dbReference type="GO" id="GO:0016787">
    <property type="term" value="F:hydrolase activity"/>
    <property type="evidence" value="ECO:0007669"/>
    <property type="project" value="InterPro"/>
</dbReference>
<evidence type="ECO:0000313" key="4">
    <source>
        <dbReference type="EMBL" id="CAG7595099.1"/>
    </source>
</evidence>
<feature type="chain" id="PRO_5036722468" evidence="1">
    <location>
        <begin position="21"/>
        <end position="213"/>
    </location>
</feature>
<gene>
    <name evidence="4" type="primary">sleB_1</name>
    <name evidence="4" type="ORF">PAESOLCIP111_00025</name>
</gene>
<keyword evidence="5" id="KW-1185">Reference proteome</keyword>
<proteinExistence type="predicted"/>
<organism evidence="4 5">
    <name type="scientific">Paenibacillus solanacearum</name>
    <dbReference type="NCBI Taxonomy" id="2048548"/>
    <lineage>
        <taxon>Bacteria</taxon>
        <taxon>Bacillati</taxon>
        <taxon>Bacillota</taxon>
        <taxon>Bacilli</taxon>
        <taxon>Bacillales</taxon>
        <taxon>Paenibacillaceae</taxon>
        <taxon>Paenibacillus</taxon>
    </lineage>
</organism>
<evidence type="ECO:0000313" key="5">
    <source>
        <dbReference type="Proteomes" id="UP000693672"/>
    </source>
</evidence>
<keyword evidence="1" id="KW-0732">Signal</keyword>
<evidence type="ECO:0000256" key="1">
    <source>
        <dbReference type="SAM" id="SignalP"/>
    </source>
</evidence>
<comment type="caution">
    <text evidence="4">The sequence shown here is derived from an EMBL/GenBank/DDBJ whole genome shotgun (WGS) entry which is preliminary data.</text>
</comment>
<accession>A0A916JRY9</accession>